<name>A0A182PLC1_9DIPT</name>
<evidence type="ECO:0000313" key="2">
    <source>
        <dbReference type="EnsemblMetazoa" id="AEPI007739-PA"/>
    </source>
</evidence>
<feature type="compositionally biased region" description="Basic residues" evidence="1">
    <location>
        <begin position="16"/>
        <end position="29"/>
    </location>
</feature>
<keyword evidence="3" id="KW-1185">Reference proteome</keyword>
<dbReference type="Proteomes" id="UP000075885">
    <property type="component" value="Unassembled WGS sequence"/>
</dbReference>
<reference evidence="2" key="2">
    <citation type="submission" date="2020-05" db="UniProtKB">
        <authorList>
            <consortium name="EnsemblMetazoa"/>
        </authorList>
    </citation>
    <scope>IDENTIFICATION</scope>
    <source>
        <strain evidence="2">Epiroticus2</strain>
    </source>
</reference>
<organism evidence="2 3">
    <name type="scientific">Anopheles epiroticus</name>
    <dbReference type="NCBI Taxonomy" id="199890"/>
    <lineage>
        <taxon>Eukaryota</taxon>
        <taxon>Metazoa</taxon>
        <taxon>Ecdysozoa</taxon>
        <taxon>Arthropoda</taxon>
        <taxon>Hexapoda</taxon>
        <taxon>Insecta</taxon>
        <taxon>Pterygota</taxon>
        <taxon>Neoptera</taxon>
        <taxon>Endopterygota</taxon>
        <taxon>Diptera</taxon>
        <taxon>Nematocera</taxon>
        <taxon>Culicoidea</taxon>
        <taxon>Culicidae</taxon>
        <taxon>Anophelinae</taxon>
        <taxon>Anopheles</taxon>
    </lineage>
</organism>
<protein>
    <submittedName>
        <fullName evidence="2">Uncharacterized protein</fullName>
    </submittedName>
</protein>
<dbReference type="EnsemblMetazoa" id="AEPI007739-RA">
    <property type="protein sequence ID" value="AEPI007739-PA"/>
    <property type="gene ID" value="AEPI007739"/>
</dbReference>
<sequence length="53" mass="6385">MVLTFPSREKRTQPAPRHRRHHRATGIRCSGRRRRRCELGRDRSRCPGHPRQD</sequence>
<dbReference type="VEuPathDB" id="VectorBase:AEPI007739"/>
<evidence type="ECO:0000256" key="1">
    <source>
        <dbReference type="SAM" id="MobiDB-lite"/>
    </source>
</evidence>
<feature type="region of interest" description="Disordered" evidence="1">
    <location>
        <begin position="1"/>
        <end position="29"/>
    </location>
</feature>
<reference evidence="3" key="1">
    <citation type="submission" date="2013-03" db="EMBL/GenBank/DDBJ databases">
        <title>The Genome Sequence of Anopheles epiroticus epiroticus2.</title>
        <authorList>
            <consortium name="The Broad Institute Genomics Platform"/>
            <person name="Neafsey D.E."/>
            <person name="Howell P."/>
            <person name="Walker B."/>
            <person name="Young S.K."/>
            <person name="Zeng Q."/>
            <person name="Gargeya S."/>
            <person name="Fitzgerald M."/>
            <person name="Haas B."/>
            <person name="Abouelleil A."/>
            <person name="Allen A.W."/>
            <person name="Alvarado L."/>
            <person name="Arachchi H.M."/>
            <person name="Berlin A.M."/>
            <person name="Chapman S.B."/>
            <person name="Gainer-Dewar J."/>
            <person name="Goldberg J."/>
            <person name="Griggs A."/>
            <person name="Gujja S."/>
            <person name="Hansen M."/>
            <person name="Howarth C."/>
            <person name="Imamovic A."/>
            <person name="Ireland A."/>
            <person name="Larimer J."/>
            <person name="McCowan C."/>
            <person name="Murphy C."/>
            <person name="Pearson M."/>
            <person name="Poon T.W."/>
            <person name="Priest M."/>
            <person name="Roberts A."/>
            <person name="Saif S."/>
            <person name="Shea T."/>
            <person name="Sisk P."/>
            <person name="Sykes S."/>
            <person name="Wortman J."/>
            <person name="Nusbaum C."/>
            <person name="Birren B."/>
        </authorList>
    </citation>
    <scope>NUCLEOTIDE SEQUENCE [LARGE SCALE GENOMIC DNA]</scope>
    <source>
        <strain evidence="3">Epiroticus2</strain>
    </source>
</reference>
<evidence type="ECO:0000313" key="3">
    <source>
        <dbReference type="Proteomes" id="UP000075885"/>
    </source>
</evidence>
<accession>A0A182PLC1</accession>
<proteinExistence type="predicted"/>
<dbReference type="AlphaFoldDB" id="A0A182PLC1"/>